<dbReference type="PROSITE" id="PS50825">
    <property type="entry name" value="HYR"/>
    <property type="match status" value="1"/>
</dbReference>
<dbReference type="InterPro" id="IPR029058">
    <property type="entry name" value="AB_hydrolase_fold"/>
</dbReference>
<feature type="chain" id="PRO_5040734043" evidence="3">
    <location>
        <begin position="29"/>
        <end position="881"/>
    </location>
</feature>
<dbReference type="RefSeq" id="WP_270038503.1">
    <property type="nucleotide sequence ID" value="NZ_JAPDOD010000003.1"/>
</dbReference>
<keyword evidence="6" id="KW-1185">Reference proteome</keyword>
<protein>
    <submittedName>
        <fullName evidence="5">CocE/NonD family hydrolase</fullName>
    </submittedName>
</protein>
<evidence type="ECO:0000256" key="2">
    <source>
        <dbReference type="ARBA" id="ARBA00022801"/>
    </source>
</evidence>
<organism evidence="5 6">
    <name type="scientific">Solirubrobacter ginsenosidimutans</name>
    <dbReference type="NCBI Taxonomy" id="490573"/>
    <lineage>
        <taxon>Bacteria</taxon>
        <taxon>Bacillati</taxon>
        <taxon>Actinomycetota</taxon>
        <taxon>Thermoleophilia</taxon>
        <taxon>Solirubrobacterales</taxon>
        <taxon>Solirubrobacteraceae</taxon>
        <taxon>Solirubrobacter</taxon>
    </lineage>
</organism>
<dbReference type="NCBIfam" id="TIGR00976">
    <property type="entry name" value="CocE_NonD"/>
    <property type="match status" value="1"/>
</dbReference>
<keyword evidence="1" id="KW-0677">Repeat</keyword>
<proteinExistence type="predicted"/>
<dbReference type="Pfam" id="PF08530">
    <property type="entry name" value="PepX_C"/>
    <property type="match status" value="1"/>
</dbReference>
<dbReference type="Gene3D" id="2.60.120.260">
    <property type="entry name" value="Galactose-binding domain-like"/>
    <property type="match status" value="1"/>
</dbReference>
<dbReference type="EMBL" id="JAPDOD010000003">
    <property type="protein sequence ID" value="MDA0159733.1"/>
    <property type="molecule type" value="Genomic_DNA"/>
</dbReference>
<name>A0A9X3S3P4_9ACTN</name>
<gene>
    <name evidence="5" type="ORF">OM076_05625</name>
</gene>
<evidence type="ECO:0000313" key="5">
    <source>
        <dbReference type="EMBL" id="MDA0159733.1"/>
    </source>
</evidence>
<dbReference type="SMART" id="SM00939">
    <property type="entry name" value="PepX_C"/>
    <property type="match status" value="1"/>
</dbReference>
<accession>A0A9X3S3P4</accession>
<comment type="caution">
    <text evidence="5">The sequence shown here is derived from an EMBL/GenBank/DDBJ whole genome shotgun (WGS) entry which is preliminary data.</text>
</comment>
<dbReference type="InterPro" id="IPR008979">
    <property type="entry name" value="Galactose-bd-like_sf"/>
</dbReference>
<reference evidence="5" key="1">
    <citation type="submission" date="2022-10" db="EMBL/GenBank/DDBJ databases">
        <title>The WGS of Solirubrobacter ginsenosidimutans DSM 21036.</title>
        <authorList>
            <person name="Jiang Z."/>
        </authorList>
    </citation>
    <scope>NUCLEOTIDE SEQUENCE</scope>
    <source>
        <strain evidence="5">DSM 21036</strain>
    </source>
</reference>
<keyword evidence="2 5" id="KW-0378">Hydrolase</keyword>
<dbReference type="InterPro" id="IPR000383">
    <property type="entry name" value="Xaa-Pro-like_dom"/>
</dbReference>
<dbReference type="Pfam" id="PF02129">
    <property type="entry name" value="Peptidase_S15"/>
    <property type="match status" value="1"/>
</dbReference>
<evidence type="ECO:0000256" key="1">
    <source>
        <dbReference type="ARBA" id="ARBA00022737"/>
    </source>
</evidence>
<feature type="signal peptide" evidence="3">
    <location>
        <begin position="1"/>
        <end position="28"/>
    </location>
</feature>
<dbReference type="AlphaFoldDB" id="A0A9X3S3P4"/>
<dbReference type="InterPro" id="IPR005674">
    <property type="entry name" value="CocE/Ser_esterase"/>
</dbReference>
<dbReference type="SUPFAM" id="SSF53474">
    <property type="entry name" value="alpha/beta-Hydrolases"/>
    <property type="match status" value="1"/>
</dbReference>
<dbReference type="InterPro" id="IPR013736">
    <property type="entry name" value="Xaa-Pro_dipept_C"/>
</dbReference>
<evidence type="ECO:0000256" key="3">
    <source>
        <dbReference type="SAM" id="SignalP"/>
    </source>
</evidence>
<dbReference type="InterPro" id="IPR003410">
    <property type="entry name" value="HYR_dom"/>
</dbReference>
<dbReference type="SUPFAM" id="SSF49785">
    <property type="entry name" value="Galactose-binding domain-like"/>
    <property type="match status" value="1"/>
</dbReference>
<evidence type="ECO:0000313" key="6">
    <source>
        <dbReference type="Proteomes" id="UP001149140"/>
    </source>
</evidence>
<dbReference type="Gene3D" id="3.40.50.1820">
    <property type="entry name" value="alpha/beta hydrolase"/>
    <property type="match status" value="2"/>
</dbReference>
<sequence length="881" mass="92370">MRIGSRGLAAGALALAALALGGGSVAQAQSGPVLENGKTKAVYNYKTAIRERVFIPQPGIDQDRNGQMDWVTADIIRPAEGTAANKIPAIIDPSPYYTTVCRGNETQCMADWDNDGLNDRWPLFLDNYFIPRGYAYVLGQMNGTGYTTNGCPMHGGPGDIAGEKSIVDWLNGRVKAYKAADLTSPEVVADWHNGSSAMIGKSYDGTLSNGVAATGVEGLKTIVPVSAISSWYLYSRTGGIRNNTNYPGGSLNPTVTTAGGTNNPPGVNLPERRTLCAPVNADISNDANVDTGDGDAHGDINTFWNDRDYVKDASKVKAAVFATHGFQDDNVRMDHEWNWQQALKANGVKTKLWLLRAGHTDPFESRRAEWVNTLHRWFDHYLYGVNNGIENEPSVTIEDEKDVWKDYTSWPIPGTENVNVFLRGTGDNAAAGSLGGSSGGAADTVNFTGTAGFANETTIMNTPTGTQANRRTFLSRPLTKDVRLSGQASFDIVASVPGTQENYGALLVDYGAGTQVTRSGEGISNTTTRTCWGDTSTGGPDCTVGQPCTASVREIDTACYLEVTKPTQSVTQWRVTRGTLDSSNRNSLFYTAATPLTPNAMTRITFPTFATEHIFKAGHQIGIVIVGNLFGANASGTAATSASPAQPITIDTKLSKVILPIQGGYAALASAQGTDAETVAPVIGAAPNVSAHTADPTGTVVNYTLPTATDNEDPNPTVTCTPASGTKFTVGSTVVTCTAKDTNGNTSTKSFNVVVGIDSTVGGAVPATLSLTLGAPVQFGAFTPGVAKNYTAGTTASVISTAGDATLSVADPSSVATGRLVNGSFALATALQGLGTIKTWSAPTSNESVPITFTQSIAANEPLRTGTYSKTLTFTLSTTTP</sequence>
<dbReference type="GO" id="GO:0008239">
    <property type="term" value="F:dipeptidyl-peptidase activity"/>
    <property type="evidence" value="ECO:0007669"/>
    <property type="project" value="InterPro"/>
</dbReference>
<evidence type="ECO:0000259" key="4">
    <source>
        <dbReference type="PROSITE" id="PS50825"/>
    </source>
</evidence>
<feature type="domain" description="HYR" evidence="4">
    <location>
        <begin position="676"/>
        <end position="757"/>
    </location>
</feature>
<dbReference type="Proteomes" id="UP001149140">
    <property type="component" value="Unassembled WGS sequence"/>
</dbReference>
<dbReference type="Pfam" id="PF02494">
    <property type="entry name" value="HYR"/>
    <property type="match status" value="1"/>
</dbReference>
<keyword evidence="3" id="KW-0732">Signal</keyword>